<dbReference type="InterPro" id="IPR004791">
    <property type="entry name" value="UvrC"/>
</dbReference>
<sequence length="602" mass="69451">MKKIKLDVIPALPGVYIFLDEKNQPIYVGKARNIKKRVSSYFTKGTQTIKTKLMLEKAKDLKFIVTSNEVEALLLEANLIKNEKPKYNILLKDSKSYPYLKITTHEYPKIIISRKIDKDGKYIGPFVNVGDVRGLLKEILKLFPIRTCSEATFKKGKICINYQIKRCSGPCEKLISKSDYLKNVENIVKVFSGQIKEVEDYLREEMLKASKKLEFEKAAELRDRIEGLKKLSVKQIAVLNENVNIDIFYFKNMKENIFGIAYIFVRGGKIIGVDKNFLEENLEEDDIISFVSQYYYKKWSKPEKFVVIFNNEVVYSDVLESAMKSLFEDSKIKMMKRIKREIIGFAERNIEVAFKNFYEAKLTDKDLLNRLAKRFSLSKVPNLIECADISHLGGEYTVGVSIAYENGKFNKSGYRRYKIKTVENDDFAAMYELFYRKGLRIKEGKEPLADLYIIDGGKGQLSSAIRGFEDAGVQGNFIAIAKGRSKKEDLKSLVSKEEVFLPERKNPITFQRDDSILLFVQKLRDEAHRFAIEYQRKLMLKNIKESPLITIEGVGEKTAKKVLKAFPDIYVNKNISSEDLINKCKIPQKIAEKIIDFVRNKS</sequence>
<dbReference type="GO" id="GO:0003677">
    <property type="term" value="F:DNA binding"/>
    <property type="evidence" value="ECO:0007669"/>
    <property type="project" value="UniProtKB-UniRule"/>
</dbReference>
<dbReference type="PROSITE" id="PS50165">
    <property type="entry name" value="UVRC"/>
    <property type="match status" value="1"/>
</dbReference>
<evidence type="ECO:0000259" key="8">
    <source>
        <dbReference type="PROSITE" id="PS50151"/>
    </source>
</evidence>
<dbReference type="SUPFAM" id="SSF82771">
    <property type="entry name" value="GIY-YIG endonuclease"/>
    <property type="match status" value="1"/>
</dbReference>
<keyword evidence="3 7" id="KW-0228">DNA excision</keyword>
<evidence type="ECO:0000256" key="1">
    <source>
        <dbReference type="ARBA" id="ARBA00022490"/>
    </source>
</evidence>
<dbReference type="InterPro" id="IPR000305">
    <property type="entry name" value="GIY-YIG_endonuc"/>
</dbReference>
<comment type="caution">
    <text evidence="11">The sequence shown here is derived from an EMBL/GenBank/DDBJ whole genome shotgun (WGS) entry which is preliminary data.</text>
</comment>
<keyword evidence="4 7" id="KW-0267">Excision nuclease</keyword>
<dbReference type="Gene3D" id="3.40.1440.10">
    <property type="entry name" value="GIY-YIG endonuclease"/>
    <property type="match status" value="1"/>
</dbReference>
<keyword evidence="6 7" id="KW-0742">SOS response</keyword>
<dbReference type="EMBL" id="VFJB01000004">
    <property type="protein sequence ID" value="KAA0258600.1"/>
    <property type="molecule type" value="Genomic_DNA"/>
</dbReference>
<dbReference type="RefSeq" id="WP_149266153.1">
    <property type="nucleotide sequence ID" value="NZ_VFJB01000004.1"/>
</dbReference>
<dbReference type="Proteomes" id="UP000322876">
    <property type="component" value="Unassembled WGS sequence"/>
</dbReference>
<dbReference type="SUPFAM" id="SSF47781">
    <property type="entry name" value="RuvA domain 2-like"/>
    <property type="match status" value="1"/>
</dbReference>
<dbReference type="NCBIfam" id="TIGR00194">
    <property type="entry name" value="uvrC"/>
    <property type="match status" value="1"/>
</dbReference>
<dbReference type="SUPFAM" id="SSF46600">
    <property type="entry name" value="C-terminal UvrC-binding domain of UvrB"/>
    <property type="match status" value="1"/>
</dbReference>
<dbReference type="PANTHER" id="PTHR30562">
    <property type="entry name" value="UVRC/OXIDOREDUCTASE"/>
    <property type="match status" value="1"/>
</dbReference>
<dbReference type="InterPro" id="IPR001943">
    <property type="entry name" value="UVR_dom"/>
</dbReference>
<feature type="domain" description="UvrC family homology region profile" evidence="10">
    <location>
        <begin position="260"/>
        <end position="464"/>
    </location>
</feature>
<dbReference type="PROSITE" id="PS50151">
    <property type="entry name" value="UVR"/>
    <property type="match status" value="1"/>
</dbReference>
<keyword evidence="12" id="KW-1185">Reference proteome</keyword>
<dbReference type="Gene3D" id="1.10.150.20">
    <property type="entry name" value="5' to 3' exonuclease, C-terminal subdomain"/>
    <property type="match status" value="1"/>
</dbReference>
<dbReference type="GO" id="GO:0009380">
    <property type="term" value="C:excinuclease repair complex"/>
    <property type="evidence" value="ECO:0007669"/>
    <property type="project" value="InterPro"/>
</dbReference>
<evidence type="ECO:0000313" key="12">
    <source>
        <dbReference type="Proteomes" id="UP000322876"/>
    </source>
</evidence>
<dbReference type="Gene3D" id="3.30.420.340">
    <property type="entry name" value="UvrC, RNAse H endonuclease domain"/>
    <property type="match status" value="1"/>
</dbReference>
<feature type="domain" description="GIY-YIG" evidence="9">
    <location>
        <begin position="11"/>
        <end position="89"/>
    </location>
</feature>
<dbReference type="GO" id="GO:0006289">
    <property type="term" value="P:nucleotide-excision repair"/>
    <property type="evidence" value="ECO:0007669"/>
    <property type="project" value="UniProtKB-UniRule"/>
</dbReference>
<dbReference type="SMART" id="SM00465">
    <property type="entry name" value="GIYc"/>
    <property type="match status" value="1"/>
</dbReference>
<keyword evidence="1 7" id="KW-0963">Cytoplasm</keyword>
<dbReference type="InterPro" id="IPR010994">
    <property type="entry name" value="RuvA_2-like"/>
</dbReference>
<organism evidence="11 12">
    <name type="scientific">Deferribacter autotrophicus</name>
    <dbReference type="NCBI Taxonomy" id="500465"/>
    <lineage>
        <taxon>Bacteria</taxon>
        <taxon>Pseudomonadati</taxon>
        <taxon>Deferribacterota</taxon>
        <taxon>Deferribacteres</taxon>
        <taxon>Deferribacterales</taxon>
        <taxon>Deferribacteraceae</taxon>
        <taxon>Deferribacter</taxon>
    </lineage>
</organism>
<dbReference type="InterPro" id="IPR035901">
    <property type="entry name" value="GIY-YIG_endonuc_sf"/>
</dbReference>
<keyword evidence="2 7" id="KW-0227">DNA damage</keyword>
<reference evidence="11 12" key="1">
    <citation type="submission" date="2019-06" db="EMBL/GenBank/DDBJ databases">
        <title>Genomic insights into carbon and energy metabolism of Deferribacter autotrophicus revealed new metabolic traits in the phylum Deferribacteres.</title>
        <authorList>
            <person name="Slobodkin A.I."/>
            <person name="Slobodkina G.B."/>
            <person name="Allioux M."/>
            <person name="Alain K."/>
            <person name="Jebbar M."/>
            <person name="Shadrin V."/>
            <person name="Kublanov I.V."/>
            <person name="Toshchakov S.V."/>
            <person name="Bonch-Osmolovskaya E.A."/>
        </authorList>
    </citation>
    <scope>NUCLEOTIDE SEQUENCE [LARGE SCALE GENOMIC DNA]</scope>
    <source>
        <strain evidence="11 12">SL50</strain>
    </source>
</reference>
<dbReference type="HAMAP" id="MF_00203">
    <property type="entry name" value="UvrC"/>
    <property type="match status" value="1"/>
</dbReference>
<dbReference type="InterPro" id="IPR047296">
    <property type="entry name" value="GIY-YIG_UvrC_Cho"/>
</dbReference>
<evidence type="ECO:0000256" key="2">
    <source>
        <dbReference type="ARBA" id="ARBA00022763"/>
    </source>
</evidence>
<comment type="subunit">
    <text evidence="7">Interacts with UvrB in an incision complex.</text>
</comment>
<evidence type="ECO:0000259" key="9">
    <source>
        <dbReference type="PROSITE" id="PS50164"/>
    </source>
</evidence>
<proteinExistence type="inferred from homology"/>
<dbReference type="GO" id="GO:0009432">
    <property type="term" value="P:SOS response"/>
    <property type="evidence" value="ECO:0007669"/>
    <property type="project" value="UniProtKB-UniRule"/>
</dbReference>
<dbReference type="OrthoDB" id="9804933at2"/>
<dbReference type="Gene3D" id="4.10.860.10">
    <property type="entry name" value="UVR domain"/>
    <property type="match status" value="1"/>
</dbReference>
<evidence type="ECO:0000256" key="7">
    <source>
        <dbReference type="HAMAP-Rule" id="MF_00203"/>
    </source>
</evidence>
<dbReference type="CDD" id="cd10434">
    <property type="entry name" value="GIY-YIG_UvrC_Cho"/>
    <property type="match status" value="1"/>
</dbReference>
<dbReference type="FunFam" id="3.40.1440.10:FF:000001">
    <property type="entry name" value="UvrABC system protein C"/>
    <property type="match status" value="1"/>
</dbReference>
<evidence type="ECO:0000256" key="3">
    <source>
        <dbReference type="ARBA" id="ARBA00022769"/>
    </source>
</evidence>
<dbReference type="AlphaFoldDB" id="A0A5A8F628"/>
<keyword evidence="5 7" id="KW-0234">DNA repair</keyword>
<accession>A0A5A8F628</accession>
<dbReference type="InterPro" id="IPR038476">
    <property type="entry name" value="UvrC_RNase_H_dom_sf"/>
</dbReference>
<dbReference type="PROSITE" id="PS50164">
    <property type="entry name" value="GIY_YIG"/>
    <property type="match status" value="1"/>
</dbReference>
<evidence type="ECO:0000313" key="11">
    <source>
        <dbReference type="EMBL" id="KAA0258600.1"/>
    </source>
</evidence>
<dbReference type="Pfam" id="PF22920">
    <property type="entry name" value="UvrC_RNaseH"/>
    <property type="match status" value="1"/>
</dbReference>
<dbReference type="InterPro" id="IPR036876">
    <property type="entry name" value="UVR_dom_sf"/>
</dbReference>
<dbReference type="InterPro" id="IPR050066">
    <property type="entry name" value="UvrABC_protein_C"/>
</dbReference>
<dbReference type="Pfam" id="PF08459">
    <property type="entry name" value="UvrC_RNaseH_dom"/>
    <property type="match status" value="1"/>
</dbReference>
<gene>
    <name evidence="7 11" type="primary">uvrC</name>
    <name evidence="11" type="ORF">FHQ18_05425</name>
</gene>
<dbReference type="GO" id="GO:0005737">
    <property type="term" value="C:cytoplasm"/>
    <property type="evidence" value="ECO:0007669"/>
    <property type="project" value="UniProtKB-SubCell"/>
</dbReference>
<dbReference type="Pfam" id="PF01541">
    <property type="entry name" value="GIY-YIG"/>
    <property type="match status" value="1"/>
</dbReference>
<evidence type="ECO:0000256" key="6">
    <source>
        <dbReference type="ARBA" id="ARBA00023236"/>
    </source>
</evidence>
<dbReference type="Pfam" id="PF02151">
    <property type="entry name" value="UVR"/>
    <property type="match status" value="1"/>
</dbReference>
<dbReference type="PANTHER" id="PTHR30562:SF1">
    <property type="entry name" value="UVRABC SYSTEM PROTEIN C"/>
    <property type="match status" value="1"/>
</dbReference>
<protein>
    <recommendedName>
        <fullName evidence="7">UvrABC system protein C</fullName>
        <shortName evidence="7">Protein UvrC</shortName>
    </recommendedName>
    <alternativeName>
        <fullName evidence="7">Excinuclease ABC subunit C</fullName>
    </alternativeName>
</protein>
<evidence type="ECO:0000256" key="5">
    <source>
        <dbReference type="ARBA" id="ARBA00023204"/>
    </source>
</evidence>
<name>A0A5A8F628_9BACT</name>
<dbReference type="InterPro" id="IPR001162">
    <property type="entry name" value="UvrC_RNase_H_dom"/>
</dbReference>
<feature type="domain" description="UVR" evidence="8">
    <location>
        <begin position="196"/>
        <end position="231"/>
    </location>
</feature>
<comment type="subcellular location">
    <subcellularLocation>
        <location evidence="7">Cytoplasm</location>
    </subcellularLocation>
</comment>
<comment type="function">
    <text evidence="7">The UvrABC repair system catalyzes the recognition and processing of DNA lesions. UvrC both incises the 5' and 3' sides of the lesion. The N-terminal half is responsible for the 3' incision and the C-terminal half is responsible for the 5' incision.</text>
</comment>
<evidence type="ECO:0000256" key="4">
    <source>
        <dbReference type="ARBA" id="ARBA00022881"/>
    </source>
</evidence>
<comment type="similarity">
    <text evidence="7">Belongs to the UvrC family.</text>
</comment>
<evidence type="ECO:0000259" key="10">
    <source>
        <dbReference type="PROSITE" id="PS50165"/>
    </source>
</evidence>
<dbReference type="GO" id="GO:0009381">
    <property type="term" value="F:excinuclease ABC activity"/>
    <property type="evidence" value="ECO:0007669"/>
    <property type="project" value="UniProtKB-UniRule"/>
</dbReference>